<dbReference type="GO" id="GO:0003677">
    <property type="term" value="F:DNA binding"/>
    <property type="evidence" value="ECO:0007669"/>
    <property type="project" value="UniProtKB-UniRule"/>
</dbReference>
<name>F5XIH8_MICPN</name>
<accession>F5XIH8</accession>
<organism evidence="6 7">
    <name type="scientific">Microlunatus phosphovorus (strain ATCC 700054 / DSM 10555 / JCM 9379 / NBRC 101784 / NCIMB 13414 / VKM Ac-1990 / NM-1)</name>
    <dbReference type="NCBI Taxonomy" id="1032480"/>
    <lineage>
        <taxon>Bacteria</taxon>
        <taxon>Bacillati</taxon>
        <taxon>Actinomycetota</taxon>
        <taxon>Actinomycetes</taxon>
        <taxon>Propionibacteriales</taxon>
        <taxon>Propionibacteriaceae</taxon>
        <taxon>Microlunatus</taxon>
    </lineage>
</organism>
<dbReference type="Gene3D" id="1.10.443.10">
    <property type="entry name" value="Intergrase catalytic core"/>
    <property type="match status" value="1"/>
</dbReference>
<dbReference type="EMBL" id="AP012204">
    <property type="protein sequence ID" value="BAK38216.1"/>
    <property type="molecule type" value="Genomic_DNA"/>
</dbReference>
<dbReference type="GO" id="GO:0015074">
    <property type="term" value="P:DNA integration"/>
    <property type="evidence" value="ECO:0007669"/>
    <property type="project" value="InterPro"/>
</dbReference>
<dbReference type="PANTHER" id="PTHR30349:SF90">
    <property type="entry name" value="TYROSINE RECOMBINASE XERD"/>
    <property type="match status" value="1"/>
</dbReference>
<dbReference type="SUPFAM" id="SSF56349">
    <property type="entry name" value="DNA breaking-rejoining enzymes"/>
    <property type="match status" value="1"/>
</dbReference>
<dbReference type="Proteomes" id="UP000007947">
    <property type="component" value="Chromosome"/>
</dbReference>
<evidence type="ECO:0000256" key="2">
    <source>
        <dbReference type="ARBA" id="ARBA00023172"/>
    </source>
</evidence>
<dbReference type="HOGENOM" id="CLU_027562_23_4_11"/>
<dbReference type="Pfam" id="PF00589">
    <property type="entry name" value="Phage_integrase"/>
    <property type="match status" value="1"/>
</dbReference>
<dbReference type="InterPro" id="IPR011010">
    <property type="entry name" value="DNA_brk_join_enz"/>
</dbReference>
<dbReference type="InterPro" id="IPR002104">
    <property type="entry name" value="Integrase_catalytic"/>
</dbReference>
<dbReference type="RefSeq" id="WP_013866028.1">
    <property type="nucleotide sequence ID" value="NC_015635.1"/>
</dbReference>
<dbReference type="KEGG" id="mph:MLP_52020"/>
<dbReference type="STRING" id="1032480.MLP_52020"/>
<keyword evidence="2" id="KW-0233">DNA recombination</keyword>
<evidence type="ECO:0000259" key="5">
    <source>
        <dbReference type="PROSITE" id="PS51900"/>
    </source>
</evidence>
<dbReference type="InterPro" id="IPR010998">
    <property type="entry name" value="Integrase_recombinase_N"/>
</dbReference>
<dbReference type="InterPro" id="IPR013762">
    <property type="entry name" value="Integrase-like_cat_sf"/>
</dbReference>
<proteinExistence type="predicted"/>
<sequence length="401" mass="43252">MREMVQQIGEVVIAELRAAGYMESTIGQYQKSIKALSVLAEPGGGVYTVSLGKVFAAMTTSPRTGRFSAQRRFDFCRLVRLFDSYMATGQVDLATQKRGGGGAWPGSEELAALARSWAAEMVQRGLAAATRDAYGRVARAYLVFLESRGLSCLSEADGASVLAFLASLRARWAVSSLPWLISNFRPFLKFTGRTDLVDALALAGVRRHHTILPVLDDQDLEAVVRACGSQQVRARDAAITLLAVTTGLRACDLVSLRLVDVDWRTQTIAIVQQKTHNPLTVPLAPLVASRLADYILDERPASADDHVFLRVKAPHTRLGDHAAIHRVTANIFAKAGVADVKAGSRLLRHNAASRLLRAGVAVPTISAVLGHASPESTNIYLSVDHDRLLECVLPVPAGARS</sequence>
<evidence type="ECO:0000313" key="7">
    <source>
        <dbReference type="Proteomes" id="UP000007947"/>
    </source>
</evidence>
<dbReference type="PROSITE" id="PS51898">
    <property type="entry name" value="TYR_RECOMBINASE"/>
    <property type="match status" value="1"/>
</dbReference>
<keyword evidence="7" id="KW-1185">Reference proteome</keyword>
<keyword evidence="1 3" id="KW-0238">DNA-binding</keyword>
<evidence type="ECO:0000256" key="3">
    <source>
        <dbReference type="PROSITE-ProRule" id="PRU01248"/>
    </source>
</evidence>
<protein>
    <submittedName>
        <fullName evidence="6">Putative integrase/recombinase</fullName>
    </submittedName>
</protein>
<dbReference type="InterPro" id="IPR044068">
    <property type="entry name" value="CB"/>
</dbReference>
<evidence type="ECO:0000259" key="4">
    <source>
        <dbReference type="PROSITE" id="PS51898"/>
    </source>
</evidence>
<dbReference type="InterPro" id="IPR050090">
    <property type="entry name" value="Tyrosine_recombinase_XerCD"/>
</dbReference>
<dbReference type="eggNOG" id="COG0582">
    <property type="taxonomic scope" value="Bacteria"/>
</dbReference>
<evidence type="ECO:0000313" key="6">
    <source>
        <dbReference type="EMBL" id="BAK38216.1"/>
    </source>
</evidence>
<gene>
    <name evidence="6" type="ordered locus">MLP_52020</name>
</gene>
<reference evidence="6 7" key="1">
    <citation type="submission" date="2011-05" db="EMBL/GenBank/DDBJ databases">
        <title>Whole genome sequence of Microlunatus phosphovorus NM-1.</title>
        <authorList>
            <person name="Hosoyama A."/>
            <person name="Sasaki K."/>
            <person name="Harada T."/>
            <person name="Igarashi R."/>
            <person name="Kawakoshi A."/>
            <person name="Sasagawa M."/>
            <person name="Fukada J."/>
            <person name="Nakamura S."/>
            <person name="Katano Y."/>
            <person name="Hanada S."/>
            <person name="Kamagata Y."/>
            <person name="Nakamura N."/>
            <person name="Yamazaki S."/>
            <person name="Fujita N."/>
        </authorList>
    </citation>
    <scope>NUCLEOTIDE SEQUENCE [LARGE SCALE GENOMIC DNA]</scope>
    <source>
        <strain evidence="7">ATCC 700054 / DSM 10555 / JCM 9379 / NBRC 101784 / NCIMB 13414 / VKM Ac-1990 / NM-1</strain>
    </source>
</reference>
<dbReference type="PANTHER" id="PTHR30349">
    <property type="entry name" value="PHAGE INTEGRASE-RELATED"/>
    <property type="match status" value="1"/>
</dbReference>
<dbReference type="OrthoDB" id="67979at2"/>
<dbReference type="Gene3D" id="1.10.150.130">
    <property type="match status" value="1"/>
</dbReference>
<feature type="domain" description="Core-binding (CB)" evidence="5">
    <location>
        <begin position="108"/>
        <end position="192"/>
    </location>
</feature>
<feature type="domain" description="Tyr recombinase" evidence="4">
    <location>
        <begin position="210"/>
        <end position="393"/>
    </location>
</feature>
<dbReference type="PROSITE" id="PS51900">
    <property type="entry name" value="CB"/>
    <property type="match status" value="1"/>
</dbReference>
<dbReference type="GO" id="GO:0006310">
    <property type="term" value="P:DNA recombination"/>
    <property type="evidence" value="ECO:0007669"/>
    <property type="project" value="UniProtKB-KW"/>
</dbReference>
<evidence type="ECO:0000256" key="1">
    <source>
        <dbReference type="ARBA" id="ARBA00023125"/>
    </source>
</evidence>
<dbReference type="AlphaFoldDB" id="F5XIH8"/>